<accession>A0A0G3EP81</accession>
<dbReference type="Pfam" id="PF01323">
    <property type="entry name" value="DSBA"/>
    <property type="match status" value="1"/>
</dbReference>
<organism evidence="2 3">
    <name type="scientific">Pandoraea thiooxydans</name>
    <dbReference type="NCBI Taxonomy" id="445709"/>
    <lineage>
        <taxon>Bacteria</taxon>
        <taxon>Pseudomonadati</taxon>
        <taxon>Pseudomonadota</taxon>
        <taxon>Betaproteobacteria</taxon>
        <taxon>Burkholderiales</taxon>
        <taxon>Burkholderiaceae</taxon>
        <taxon>Pandoraea</taxon>
    </lineage>
</organism>
<dbReference type="PANTHER" id="PTHR13887">
    <property type="entry name" value="GLUTATHIONE S-TRANSFERASE KAPPA"/>
    <property type="match status" value="1"/>
</dbReference>
<reference evidence="3" key="1">
    <citation type="submission" date="2015-06" db="EMBL/GenBank/DDBJ databases">
        <authorList>
            <person name="Lim Y.L."/>
            <person name="Ee R."/>
            <person name="Yong D."/>
            <person name="How K.Y."/>
            <person name="Yin W.F."/>
            <person name="Chan K.G."/>
        </authorList>
    </citation>
    <scope>NUCLEOTIDE SEQUENCE [LARGE SCALE GENOMIC DNA]</scope>
    <source>
        <strain evidence="3">DSM 25325</strain>
    </source>
</reference>
<keyword evidence="3" id="KW-1185">Reference proteome</keyword>
<name>A0A0G3EP81_9BURK</name>
<sequence>MQPQPLRIDFVSDIACPWCAVGLSSLRLALARLENEVEPEIVVHPFELNPDMAAGGENTVDYLCKKYGRTPEQVAQTQAMIRERGASVDFTFGPRTRVYNTFDAHRLMHWAGLQGEQLPLKLALLRAYHSDDKDVSNHDVLVEVAESVGLDPVEARAVLQRGDYAEQVRAEERDYQAKGIHSVPTIIFNRRYVLTGGQPVETFEQVIREVLAAE</sequence>
<dbReference type="CDD" id="cd03024">
    <property type="entry name" value="DsbA_FrnE"/>
    <property type="match status" value="1"/>
</dbReference>
<dbReference type="Gene3D" id="3.40.30.10">
    <property type="entry name" value="Glutaredoxin"/>
    <property type="match status" value="1"/>
</dbReference>
<dbReference type="InterPro" id="IPR001853">
    <property type="entry name" value="DSBA-like_thioredoxin_dom"/>
</dbReference>
<dbReference type="Proteomes" id="UP000036700">
    <property type="component" value="Chromosome"/>
</dbReference>
<proteinExistence type="predicted"/>
<dbReference type="PANTHER" id="PTHR13887:SF41">
    <property type="entry name" value="THIOREDOXIN SUPERFAMILY PROTEIN"/>
    <property type="match status" value="1"/>
</dbReference>
<evidence type="ECO:0000259" key="1">
    <source>
        <dbReference type="Pfam" id="PF01323"/>
    </source>
</evidence>
<dbReference type="RefSeq" id="WP_047214660.1">
    <property type="nucleotide sequence ID" value="NZ_CP011568.3"/>
</dbReference>
<evidence type="ECO:0000313" key="2">
    <source>
        <dbReference type="EMBL" id="AKJ68785.1"/>
    </source>
</evidence>
<feature type="domain" description="DSBA-like thioredoxin" evidence="1">
    <location>
        <begin position="8"/>
        <end position="207"/>
    </location>
</feature>
<gene>
    <name evidence="2" type="ORF">ABW99_11705</name>
</gene>
<protein>
    <submittedName>
        <fullName evidence="2">Disulfide bond formation protein DsbA</fullName>
    </submittedName>
</protein>
<dbReference type="OrthoDB" id="9799122at2"/>
<dbReference type="EMBL" id="CP011568">
    <property type="protein sequence ID" value="AKJ68785.1"/>
    <property type="molecule type" value="Genomic_DNA"/>
</dbReference>
<evidence type="ECO:0000313" key="3">
    <source>
        <dbReference type="Proteomes" id="UP000036700"/>
    </source>
</evidence>
<dbReference type="AlphaFoldDB" id="A0A0G3EP81"/>
<dbReference type="PATRIC" id="fig|445709.3.peg.2486"/>
<dbReference type="STRING" id="445709.ABW99_11705"/>
<dbReference type="SUPFAM" id="SSF52833">
    <property type="entry name" value="Thioredoxin-like"/>
    <property type="match status" value="1"/>
</dbReference>
<dbReference type="InterPro" id="IPR036249">
    <property type="entry name" value="Thioredoxin-like_sf"/>
</dbReference>
<dbReference type="KEGG" id="ptx:ABW99_11705"/>
<dbReference type="GO" id="GO:0016491">
    <property type="term" value="F:oxidoreductase activity"/>
    <property type="evidence" value="ECO:0007669"/>
    <property type="project" value="InterPro"/>
</dbReference>